<organism evidence="1 2">
    <name type="scientific">Kingdonia uniflora</name>
    <dbReference type="NCBI Taxonomy" id="39325"/>
    <lineage>
        <taxon>Eukaryota</taxon>
        <taxon>Viridiplantae</taxon>
        <taxon>Streptophyta</taxon>
        <taxon>Embryophyta</taxon>
        <taxon>Tracheophyta</taxon>
        <taxon>Spermatophyta</taxon>
        <taxon>Magnoliopsida</taxon>
        <taxon>Ranunculales</taxon>
        <taxon>Circaeasteraceae</taxon>
        <taxon>Kingdonia</taxon>
    </lineage>
</organism>
<dbReference type="Proteomes" id="UP000541444">
    <property type="component" value="Unassembled WGS sequence"/>
</dbReference>
<gene>
    <name evidence="1" type="ORF">GIB67_009918</name>
</gene>
<sequence>MGMELVHYDIIYCGCKSSDDSVIGGVEPIEDHLLSIRIQNWLPRSHKTIYKSHSMKKIFSHGLVTFSYGLKFTAYLLDTCS</sequence>
<dbReference type="EMBL" id="JACGCM010002657">
    <property type="protein sequence ID" value="KAF6137442.1"/>
    <property type="molecule type" value="Genomic_DNA"/>
</dbReference>
<name>A0A7J7L4E3_9MAGN</name>
<protein>
    <submittedName>
        <fullName evidence="1">Uncharacterized protein</fullName>
    </submittedName>
</protein>
<reference evidence="1 2" key="1">
    <citation type="journal article" date="2020" name="IScience">
        <title>Genome Sequencing of the Endangered Kingdonia uniflora (Circaeasteraceae, Ranunculales) Reveals Potential Mechanisms of Evolutionary Specialization.</title>
        <authorList>
            <person name="Sun Y."/>
            <person name="Deng T."/>
            <person name="Zhang A."/>
            <person name="Moore M.J."/>
            <person name="Landis J.B."/>
            <person name="Lin N."/>
            <person name="Zhang H."/>
            <person name="Zhang X."/>
            <person name="Huang J."/>
            <person name="Zhang X."/>
            <person name="Sun H."/>
            <person name="Wang H."/>
        </authorList>
    </citation>
    <scope>NUCLEOTIDE SEQUENCE [LARGE SCALE GENOMIC DNA]</scope>
    <source>
        <strain evidence="1">TB1705</strain>
        <tissue evidence="1">Leaf</tissue>
    </source>
</reference>
<evidence type="ECO:0000313" key="2">
    <source>
        <dbReference type="Proteomes" id="UP000541444"/>
    </source>
</evidence>
<keyword evidence="2" id="KW-1185">Reference proteome</keyword>
<comment type="caution">
    <text evidence="1">The sequence shown here is derived from an EMBL/GenBank/DDBJ whole genome shotgun (WGS) entry which is preliminary data.</text>
</comment>
<dbReference type="OrthoDB" id="1972322at2759"/>
<accession>A0A7J7L4E3</accession>
<proteinExistence type="predicted"/>
<evidence type="ECO:0000313" key="1">
    <source>
        <dbReference type="EMBL" id="KAF6137442.1"/>
    </source>
</evidence>
<dbReference type="AlphaFoldDB" id="A0A7J7L4E3"/>